<keyword evidence="1" id="KW-0472">Membrane</keyword>
<evidence type="ECO:0000313" key="3">
    <source>
        <dbReference type="EMBL" id="SJZ48831.1"/>
    </source>
</evidence>
<keyword evidence="4" id="KW-1185">Reference proteome</keyword>
<keyword evidence="1" id="KW-0812">Transmembrane</keyword>
<dbReference type="GeneID" id="78316714"/>
<sequence>MKQIDGIPSLILCALFWSTGGILVKLVDWNPFAIAAIRSLIAGIFIAITIKGAPLFRIKKEDSTTDPKGTACLWAAGICYSLTMILYVSANKLTTAANTILLQYTNPVYIILFGPLMLGEKNRKSDYLAALGVTAGMILFFSDGLESGNQTGNILAACSGLTFGFTTLFMRKQQIYGCSSAHSFMIAHILTLAAGIPFMISAGMPSAKSCAGLVLLGIFQMGIPSVTYSLGIKRVRALTASFITMLEPLMNPVWVIIFAGEYPSVKCAAGGALILGTIAARAVFQHKSARTRN</sequence>
<proteinExistence type="predicted"/>
<dbReference type="AlphaFoldDB" id="A0A1T4L2M7"/>
<dbReference type="STRING" id="261392.SAMN02745149_01418"/>
<evidence type="ECO:0000256" key="1">
    <source>
        <dbReference type="SAM" id="Phobius"/>
    </source>
</evidence>
<feature type="transmembrane region" description="Helical" evidence="1">
    <location>
        <begin position="7"/>
        <end position="26"/>
    </location>
</feature>
<feature type="transmembrane region" description="Helical" evidence="1">
    <location>
        <begin position="125"/>
        <end position="142"/>
    </location>
</feature>
<dbReference type="EMBL" id="FUWG01000010">
    <property type="protein sequence ID" value="SJZ48831.1"/>
    <property type="molecule type" value="Genomic_DNA"/>
</dbReference>
<feature type="domain" description="EamA" evidence="2">
    <location>
        <begin position="151"/>
        <end position="278"/>
    </location>
</feature>
<dbReference type="PANTHER" id="PTHR22911">
    <property type="entry name" value="ACYL-MALONYL CONDENSING ENZYME-RELATED"/>
    <property type="match status" value="1"/>
</dbReference>
<accession>A0A1T4L2M7</accession>
<dbReference type="GO" id="GO:0016020">
    <property type="term" value="C:membrane"/>
    <property type="evidence" value="ECO:0007669"/>
    <property type="project" value="InterPro"/>
</dbReference>
<feature type="transmembrane region" description="Helical" evidence="1">
    <location>
        <begin position="32"/>
        <end position="50"/>
    </location>
</feature>
<feature type="domain" description="EamA" evidence="2">
    <location>
        <begin position="6"/>
        <end position="141"/>
    </location>
</feature>
<dbReference type="OrthoDB" id="9814731at2"/>
<dbReference type="InterPro" id="IPR000620">
    <property type="entry name" value="EamA_dom"/>
</dbReference>
<dbReference type="InterPro" id="IPR037185">
    <property type="entry name" value="EmrE-like"/>
</dbReference>
<organism evidence="3 4">
    <name type="scientific">Treponema porcinum</name>
    <dbReference type="NCBI Taxonomy" id="261392"/>
    <lineage>
        <taxon>Bacteria</taxon>
        <taxon>Pseudomonadati</taxon>
        <taxon>Spirochaetota</taxon>
        <taxon>Spirochaetia</taxon>
        <taxon>Spirochaetales</taxon>
        <taxon>Treponemataceae</taxon>
        <taxon>Treponema</taxon>
    </lineage>
</organism>
<evidence type="ECO:0000259" key="2">
    <source>
        <dbReference type="Pfam" id="PF00892"/>
    </source>
</evidence>
<evidence type="ECO:0000313" key="4">
    <source>
        <dbReference type="Proteomes" id="UP000190423"/>
    </source>
</evidence>
<feature type="transmembrane region" description="Helical" evidence="1">
    <location>
        <begin position="183"/>
        <end position="205"/>
    </location>
</feature>
<feature type="transmembrane region" description="Helical" evidence="1">
    <location>
        <begin position="71"/>
        <end position="90"/>
    </location>
</feature>
<feature type="transmembrane region" description="Helical" evidence="1">
    <location>
        <begin position="211"/>
        <end position="230"/>
    </location>
</feature>
<gene>
    <name evidence="3" type="ORF">SAMN02745149_01418</name>
</gene>
<name>A0A1T4L2M7_TREPO</name>
<dbReference type="Pfam" id="PF00892">
    <property type="entry name" value="EamA"/>
    <property type="match status" value="2"/>
</dbReference>
<dbReference type="SUPFAM" id="SSF103481">
    <property type="entry name" value="Multidrug resistance efflux transporter EmrE"/>
    <property type="match status" value="2"/>
</dbReference>
<feature type="transmembrane region" description="Helical" evidence="1">
    <location>
        <begin position="263"/>
        <end position="284"/>
    </location>
</feature>
<dbReference type="RefSeq" id="WP_078933332.1">
    <property type="nucleotide sequence ID" value="NZ_FUWG01000010.1"/>
</dbReference>
<feature type="transmembrane region" description="Helical" evidence="1">
    <location>
        <begin position="237"/>
        <end position="257"/>
    </location>
</feature>
<dbReference type="Proteomes" id="UP000190423">
    <property type="component" value="Unassembled WGS sequence"/>
</dbReference>
<keyword evidence="1" id="KW-1133">Transmembrane helix</keyword>
<feature type="transmembrane region" description="Helical" evidence="1">
    <location>
        <begin position="154"/>
        <end position="171"/>
    </location>
</feature>
<reference evidence="3 4" key="1">
    <citation type="submission" date="2017-02" db="EMBL/GenBank/DDBJ databases">
        <authorList>
            <person name="Peterson S.W."/>
        </authorList>
    </citation>
    <scope>NUCLEOTIDE SEQUENCE [LARGE SCALE GENOMIC DNA]</scope>
    <source>
        <strain evidence="3 4">ATCC BAA-908</strain>
    </source>
</reference>
<dbReference type="PANTHER" id="PTHR22911:SF79">
    <property type="entry name" value="MOBA-LIKE NTP TRANSFERASE DOMAIN-CONTAINING PROTEIN"/>
    <property type="match status" value="1"/>
</dbReference>
<protein>
    <submittedName>
        <fullName evidence="3">Permease of the drug/metabolite transporter (DMT) superfamily</fullName>
    </submittedName>
</protein>
<feature type="transmembrane region" description="Helical" evidence="1">
    <location>
        <begin position="96"/>
        <end position="118"/>
    </location>
</feature>